<name>A0A5C6RQP3_9FLAO</name>
<organism evidence="1 2">
    <name type="scientific">Vicingus serpentipes</name>
    <dbReference type="NCBI Taxonomy" id="1926625"/>
    <lineage>
        <taxon>Bacteria</taxon>
        <taxon>Pseudomonadati</taxon>
        <taxon>Bacteroidota</taxon>
        <taxon>Flavobacteriia</taxon>
        <taxon>Flavobacteriales</taxon>
        <taxon>Vicingaceae</taxon>
        <taxon>Vicingus</taxon>
    </lineage>
</organism>
<dbReference type="OrthoDB" id="1524637at2"/>
<keyword evidence="2" id="KW-1185">Reference proteome</keyword>
<evidence type="ECO:0000313" key="1">
    <source>
        <dbReference type="EMBL" id="TXB63990.1"/>
    </source>
</evidence>
<proteinExistence type="predicted"/>
<evidence type="ECO:0000313" key="2">
    <source>
        <dbReference type="Proteomes" id="UP000321721"/>
    </source>
</evidence>
<dbReference type="Proteomes" id="UP000321721">
    <property type="component" value="Unassembled WGS sequence"/>
</dbReference>
<dbReference type="AlphaFoldDB" id="A0A5C6RQP3"/>
<sequence length="101" mass="11562">MKLIIVLGMVEHEKEIAKMFKESNIPIYSKVDIEGIKSGHKQVDLSNWFGSDEDTDLSIMFFAFIANGNAEELYQKVEVFNANEDRIAPLHAFQLPVEKFI</sequence>
<reference evidence="1 2" key="1">
    <citation type="submission" date="2019-08" db="EMBL/GenBank/DDBJ databases">
        <title>Genome of Vicingus serpentipes NCIMB 15042.</title>
        <authorList>
            <person name="Bowman J.P."/>
        </authorList>
    </citation>
    <scope>NUCLEOTIDE SEQUENCE [LARGE SCALE GENOMIC DNA]</scope>
    <source>
        <strain evidence="1 2">NCIMB 15042</strain>
    </source>
</reference>
<accession>A0A5C6RQP3</accession>
<dbReference type="EMBL" id="VOOS01000006">
    <property type="protein sequence ID" value="TXB63990.1"/>
    <property type="molecule type" value="Genomic_DNA"/>
</dbReference>
<gene>
    <name evidence="1" type="ORF">FRY74_12110</name>
</gene>
<protein>
    <submittedName>
        <fullName evidence="1">Uncharacterized protein</fullName>
    </submittedName>
</protein>
<dbReference type="RefSeq" id="WP_147101963.1">
    <property type="nucleotide sequence ID" value="NZ_VOOS01000006.1"/>
</dbReference>
<comment type="caution">
    <text evidence="1">The sequence shown here is derived from an EMBL/GenBank/DDBJ whole genome shotgun (WGS) entry which is preliminary data.</text>
</comment>